<keyword evidence="1" id="KW-0472">Membrane</keyword>
<accession>O16473</accession>
<keyword evidence="1" id="KW-1133">Transmembrane helix</keyword>
<name>O16473_CAEEL</name>
<dbReference type="OrthoDB" id="5834042at2759"/>
<dbReference type="eggNOG" id="ENOG502TFWX">
    <property type="taxonomic scope" value="Eukaryota"/>
</dbReference>
<evidence type="ECO:0000313" key="2">
    <source>
        <dbReference type="EMBL" id="CCD67809.1"/>
    </source>
</evidence>
<keyword evidence="1" id="KW-0812">Transmembrane</keyword>
<dbReference type="WormBase" id="C50H11.12">
    <property type="protein sequence ID" value="CE08928"/>
    <property type="gene ID" value="WBGene00006105"/>
    <property type="gene designation" value="str-40"/>
</dbReference>
<feature type="transmembrane region" description="Helical" evidence="1">
    <location>
        <begin position="12"/>
        <end position="34"/>
    </location>
</feature>
<gene>
    <name evidence="2 4" type="primary">str-40</name>
    <name evidence="4" type="ORF">C50H11.12</name>
    <name evidence="2" type="ORF">CELE_C50H11.12</name>
</gene>
<dbReference type="EMBL" id="BX284605">
    <property type="protein sequence ID" value="CCD67809.1"/>
    <property type="molecule type" value="Genomic_DNA"/>
</dbReference>
<reference evidence="2 3" key="1">
    <citation type="journal article" date="1998" name="Science">
        <title>Genome sequence of the nematode C. elegans: a platform for investigating biology.</title>
        <authorList>
            <consortium name="The C. elegans sequencing consortium"/>
            <person name="Sulson J.E."/>
            <person name="Waterston R."/>
        </authorList>
    </citation>
    <scope>NUCLEOTIDE SEQUENCE [LARGE SCALE GENOMIC DNA]</scope>
    <source>
        <strain evidence="2 3">Bristol N2</strain>
    </source>
</reference>
<dbReference type="Proteomes" id="UP000001940">
    <property type="component" value="Chromosome V"/>
</dbReference>
<dbReference type="FunCoup" id="O16473">
    <property type="interactions" value="1"/>
</dbReference>
<dbReference type="Pfam" id="PF10326">
    <property type="entry name" value="7TM_GPCR_Str"/>
    <property type="match status" value="1"/>
</dbReference>
<feature type="transmembrane region" description="Helical" evidence="1">
    <location>
        <begin position="130"/>
        <end position="155"/>
    </location>
</feature>
<organism evidence="2 3">
    <name type="scientific">Caenorhabditis elegans</name>
    <dbReference type="NCBI Taxonomy" id="6239"/>
    <lineage>
        <taxon>Eukaryota</taxon>
        <taxon>Metazoa</taxon>
        <taxon>Ecdysozoa</taxon>
        <taxon>Nematoda</taxon>
        <taxon>Chromadorea</taxon>
        <taxon>Rhabditida</taxon>
        <taxon>Rhabditina</taxon>
        <taxon>Rhabditomorpha</taxon>
        <taxon>Rhabditoidea</taxon>
        <taxon>Rhabditidae</taxon>
        <taxon>Peloderinae</taxon>
        <taxon>Caenorhabditis</taxon>
    </lineage>
</organism>
<dbReference type="RefSeq" id="NP_503837.1">
    <property type="nucleotide sequence ID" value="NM_071436.1"/>
</dbReference>
<dbReference type="SUPFAM" id="SSF81321">
    <property type="entry name" value="Family A G protein-coupled receptor-like"/>
    <property type="match status" value="1"/>
</dbReference>
<feature type="transmembrane region" description="Helical" evidence="1">
    <location>
        <begin position="65"/>
        <end position="83"/>
    </location>
</feature>
<dbReference type="InterPro" id="IPR019428">
    <property type="entry name" value="7TM_GPCR_serpentine_rcpt_Str"/>
</dbReference>
<protein>
    <submittedName>
        <fullName evidence="2">Seven TM Receptor</fullName>
    </submittedName>
</protein>
<dbReference type="PaxDb" id="6239-C50H11.12"/>
<dbReference type="PIR" id="D88986">
    <property type="entry name" value="D88986"/>
</dbReference>
<evidence type="ECO:0000313" key="4">
    <source>
        <dbReference type="WormBase" id="C50H11.12"/>
    </source>
</evidence>
<feature type="transmembrane region" description="Helical" evidence="1">
    <location>
        <begin position="245"/>
        <end position="269"/>
    </location>
</feature>
<evidence type="ECO:0000256" key="1">
    <source>
        <dbReference type="SAM" id="Phobius"/>
    </source>
</evidence>
<evidence type="ECO:0000313" key="3">
    <source>
        <dbReference type="Proteomes" id="UP000001940"/>
    </source>
</evidence>
<proteinExistence type="predicted"/>
<feature type="transmembrane region" description="Helical" evidence="1">
    <location>
        <begin position="199"/>
        <end position="225"/>
    </location>
</feature>
<dbReference type="AlphaFoldDB" id="O16473"/>
<keyword evidence="2" id="KW-0675">Receptor</keyword>
<keyword evidence="3" id="KW-1185">Reference proteome</keyword>
<sequence>MLYFLTILSNMTKIQVFITAASNLLLIYITLFHVKQIVGTYKYMIIIFSFLGIGFSISDQVAKPVIYSYAGALLCFSYGDGWFDESLEFRQAALAIYSGIYMVILALAAAQFVYRYLALVHPDLTKWFKGFGIMAWVCYPISHGVVNGLLIFLLASPDEYSDQYLRNEFFKEYDLEITNVARLSMIPFDTAGNLRIKNATFLLCLSFFISCQYSIIIFCAVQMHLQMNKELLKFSVANQKLQRQFFKALLVQILVPAILFVLPSLPFLITPFFNIEIGFNPALNCALLQIYPPIDSIAFMLIVSEYRKIISKTLKKCGSKAQNQSVIQFVT</sequence>
<dbReference type="AGR" id="WB:WBGene00006105"/>
<dbReference type="PANTHER" id="PTHR46178">
    <property type="entry name" value="SEVEN TM RECEPTOR"/>
    <property type="match status" value="1"/>
</dbReference>
<dbReference type="CTD" id="191976"/>
<feature type="transmembrane region" description="Helical" evidence="1">
    <location>
        <begin position="40"/>
        <end position="58"/>
    </location>
</feature>
<dbReference type="InParanoid" id="O16473"/>
<dbReference type="PANTHER" id="PTHR46178:SF2">
    <property type="entry name" value="SEVEN TM RECEPTOR"/>
    <property type="match status" value="1"/>
</dbReference>
<dbReference type="UCSC" id="C50H11.12">
    <property type="organism name" value="c. elegans"/>
</dbReference>
<dbReference type="PhylomeDB" id="O16473"/>
<dbReference type="HOGENOM" id="CLU_036335_4_2_1"/>
<dbReference type="KEGG" id="cel:CELE_C50H11.12"/>
<feature type="transmembrane region" description="Helical" evidence="1">
    <location>
        <begin position="95"/>
        <end position="118"/>
    </location>
</feature>
<dbReference type="GeneID" id="191976"/>